<evidence type="ECO:0000256" key="1">
    <source>
        <dbReference type="SAM" id="MobiDB-lite"/>
    </source>
</evidence>
<dbReference type="Proteomes" id="UP001205609">
    <property type="component" value="Unassembled WGS sequence"/>
</dbReference>
<evidence type="ECO:0000313" key="2">
    <source>
        <dbReference type="EMBL" id="MCS4487138.1"/>
    </source>
</evidence>
<dbReference type="EMBL" id="JANUXY010000011">
    <property type="protein sequence ID" value="MCS4487138.1"/>
    <property type="molecule type" value="Genomic_DNA"/>
</dbReference>
<reference evidence="2 3" key="1">
    <citation type="journal article" date="2023" name="Int. J. Syst. Evol. Microbiol.">
        <title>Streptococcus sciuri sp. nov., Staphylococcus marylandisciuri sp. nov. and Staphylococcus americanisciuri sp. nov., isolated from faeces of eastern grey squirrel (Sciurus carolinensis).</title>
        <authorList>
            <person name="Volokhov D.V."/>
            <person name="Zagorodnyaya T.A."/>
            <person name="Furtak V.A."/>
            <person name="Nattanmai G."/>
            <person name="Randall L."/>
            <person name="Jose S."/>
            <person name="Gao Y."/>
            <person name="Eisenberg T."/>
            <person name="Delmonte P."/>
            <person name="Blom J."/>
            <person name="Mitchell K.K."/>
        </authorList>
    </citation>
    <scope>NUCLEOTIDE SEQUENCE [LARGE SCALE GENOMIC DNA]</scope>
    <source>
        <strain evidence="2 3">GRT3</strain>
    </source>
</reference>
<protein>
    <submittedName>
        <fullName evidence="2">SAS053 family protein</fullName>
    </submittedName>
</protein>
<sequence>MNKQNSDNGMVESFEEVVELGKEMEQISEENDEQKYDQSHEESVRSDRKSGK</sequence>
<gene>
    <name evidence="2" type="ORF">NXS11_09670</name>
</gene>
<comment type="caution">
    <text evidence="2">The sequence shown here is derived from an EMBL/GenBank/DDBJ whole genome shotgun (WGS) entry which is preliminary data.</text>
</comment>
<feature type="region of interest" description="Disordered" evidence="1">
    <location>
        <begin position="1"/>
        <end position="52"/>
    </location>
</feature>
<keyword evidence="3" id="KW-1185">Reference proteome</keyword>
<dbReference type="RefSeq" id="WP_259200796.1">
    <property type="nucleotide sequence ID" value="NZ_JANUXY010000011.1"/>
</dbReference>
<feature type="compositionally biased region" description="Basic and acidic residues" evidence="1">
    <location>
        <begin position="33"/>
        <end position="52"/>
    </location>
</feature>
<accession>A0ABT2F4N1</accession>
<name>A0ABT2F4N1_9STAP</name>
<dbReference type="NCBIfam" id="NF040875">
    <property type="entry name" value="SAS053_fam"/>
    <property type="match status" value="1"/>
</dbReference>
<evidence type="ECO:0000313" key="3">
    <source>
        <dbReference type="Proteomes" id="UP001205609"/>
    </source>
</evidence>
<organism evidence="2 3">
    <name type="scientific">Staphylococcus americanisciuri</name>
    <dbReference type="NCBI Taxonomy" id="2973940"/>
    <lineage>
        <taxon>Bacteria</taxon>
        <taxon>Bacillati</taxon>
        <taxon>Bacillota</taxon>
        <taxon>Bacilli</taxon>
        <taxon>Bacillales</taxon>
        <taxon>Staphylococcaceae</taxon>
        <taxon>Staphylococcus</taxon>
    </lineage>
</organism>
<proteinExistence type="predicted"/>